<reference evidence="1" key="1">
    <citation type="submission" date="2020-10" db="EMBL/GenBank/DDBJ databases">
        <authorList>
            <person name="Castelo-Branco R."/>
            <person name="Eusebio N."/>
            <person name="Adriana R."/>
            <person name="Vieira A."/>
            <person name="Brugerolle De Fraissinette N."/>
            <person name="Rezende De Castro R."/>
            <person name="Schneider M.P."/>
            <person name="Vasconcelos V."/>
            <person name="Leao P.N."/>
        </authorList>
    </citation>
    <scope>NUCLEOTIDE SEQUENCE</scope>
    <source>
        <strain evidence="1">LEGE 11467</strain>
    </source>
</reference>
<evidence type="ECO:0000313" key="2">
    <source>
        <dbReference type="Proteomes" id="UP000621799"/>
    </source>
</evidence>
<name>A0A928Z820_9CYAN</name>
<proteinExistence type="predicted"/>
<sequence>MKIASPSVVKSCFFGFAIASVIIFPSVAEDSHFGSIVFPDMTSAQGYTGGTTSLPAVLGNKDENENLCLGFGDPVPDYILILDRDIDRLRIQVDSGGRDTTLLIQDLEEQTLYCADDTEVGMDAGMTLSDRSSGRYKIWIGTSDPGQRWDYTLSVQP</sequence>
<accession>A0A928Z820</accession>
<dbReference type="Proteomes" id="UP000621799">
    <property type="component" value="Unassembled WGS sequence"/>
</dbReference>
<organism evidence="1 2">
    <name type="scientific">Zarconia navalis LEGE 11467</name>
    <dbReference type="NCBI Taxonomy" id="1828826"/>
    <lineage>
        <taxon>Bacteria</taxon>
        <taxon>Bacillati</taxon>
        <taxon>Cyanobacteriota</taxon>
        <taxon>Cyanophyceae</taxon>
        <taxon>Oscillatoriophycideae</taxon>
        <taxon>Oscillatoriales</taxon>
        <taxon>Oscillatoriales incertae sedis</taxon>
        <taxon>Zarconia</taxon>
        <taxon>Zarconia navalis</taxon>
    </lineage>
</organism>
<keyword evidence="2" id="KW-1185">Reference proteome</keyword>
<comment type="caution">
    <text evidence="1">The sequence shown here is derived from an EMBL/GenBank/DDBJ whole genome shotgun (WGS) entry which is preliminary data.</text>
</comment>
<dbReference type="RefSeq" id="WP_264321352.1">
    <property type="nucleotide sequence ID" value="NZ_JADEXN010000154.1"/>
</dbReference>
<evidence type="ECO:0000313" key="1">
    <source>
        <dbReference type="EMBL" id="MBE9041125.1"/>
    </source>
</evidence>
<gene>
    <name evidence="1" type="ORF">IQ235_10080</name>
</gene>
<dbReference type="AlphaFoldDB" id="A0A928Z820"/>
<dbReference type="EMBL" id="JADEXN010000154">
    <property type="protein sequence ID" value="MBE9041125.1"/>
    <property type="molecule type" value="Genomic_DNA"/>
</dbReference>
<protein>
    <submittedName>
        <fullName evidence="1">Uncharacterized protein</fullName>
    </submittedName>
</protein>